<dbReference type="InParanoid" id="M1DBB1"/>
<keyword evidence="4" id="KW-1185">Reference proteome</keyword>
<accession>M1DBB1</accession>
<dbReference type="HOGENOM" id="CLU_1221510_0_0_1"/>
<reference evidence="4" key="1">
    <citation type="journal article" date="2011" name="Nature">
        <title>Genome sequence and analysis of the tuber crop potato.</title>
        <authorList>
            <consortium name="The Potato Genome Sequencing Consortium"/>
        </authorList>
    </citation>
    <scope>NUCLEOTIDE SEQUENCE [LARGE SCALE GENOMIC DNA]</scope>
    <source>
        <strain evidence="4">cv. DM1-3 516 R44</strain>
    </source>
</reference>
<feature type="region of interest" description="Disordered" evidence="1">
    <location>
        <begin position="152"/>
        <end position="227"/>
    </location>
</feature>
<dbReference type="InterPro" id="IPR040256">
    <property type="entry name" value="At4g02000-like"/>
</dbReference>
<name>M1DBB1_SOLTU</name>
<feature type="domain" description="DUF4283" evidence="2">
    <location>
        <begin position="5"/>
        <end position="73"/>
    </location>
</feature>
<dbReference type="PaxDb" id="4113-PGSC0003DMT400086239"/>
<evidence type="ECO:0000313" key="3">
    <source>
        <dbReference type="EnsemblPlants" id="PGSC0003DMT400086239"/>
    </source>
</evidence>
<dbReference type="EnsemblPlants" id="PGSC0003DMT400086239">
    <property type="protein sequence ID" value="PGSC0003DMT400086239"/>
    <property type="gene ID" value="PGSC0003DMG400035810"/>
</dbReference>
<dbReference type="Proteomes" id="UP000011115">
    <property type="component" value="Unassembled WGS sequence"/>
</dbReference>
<evidence type="ECO:0000313" key="4">
    <source>
        <dbReference type="Proteomes" id="UP000011115"/>
    </source>
</evidence>
<dbReference type="OMA" id="CPIRERE"/>
<dbReference type="Pfam" id="PF14111">
    <property type="entry name" value="DUF4283"/>
    <property type="match status" value="1"/>
</dbReference>
<feature type="compositionally biased region" description="Low complexity" evidence="1">
    <location>
        <begin position="210"/>
        <end position="227"/>
    </location>
</feature>
<dbReference type="InterPro" id="IPR025558">
    <property type="entry name" value="DUF4283"/>
</dbReference>
<organism evidence="3 4">
    <name type="scientific">Solanum tuberosum</name>
    <name type="common">Potato</name>
    <dbReference type="NCBI Taxonomy" id="4113"/>
    <lineage>
        <taxon>Eukaryota</taxon>
        <taxon>Viridiplantae</taxon>
        <taxon>Streptophyta</taxon>
        <taxon>Embryophyta</taxon>
        <taxon>Tracheophyta</taxon>
        <taxon>Spermatophyta</taxon>
        <taxon>Magnoliopsida</taxon>
        <taxon>eudicotyledons</taxon>
        <taxon>Gunneridae</taxon>
        <taxon>Pentapetalae</taxon>
        <taxon>asterids</taxon>
        <taxon>lamiids</taxon>
        <taxon>Solanales</taxon>
        <taxon>Solanaceae</taxon>
        <taxon>Solanoideae</taxon>
        <taxon>Solaneae</taxon>
        <taxon>Solanum</taxon>
    </lineage>
</organism>
<dbReference type="AlphaFoldDB" id="M1DBB1"/>
<feature type="compositionally biased region" description="Basic and acidic residues" evidence="1">
    <location>
        <begin position="152"/>
        <end position="194"/>
    </location>
</feature>
<dbReference type="PANTHER" id="PTHR31286">
    <property type="entry name" value="GLYCINE-RICH CELL WALL STRUCTURAL PROTEIN 1.8-LIKE"/>
    <property type="match status" value="1"/>
</dbReference>
<sequence length="227" mass="27049">MAAEPLMETIKEQFILQTELKGGVKLTHYNPKHLYINLNNEYDHATVLSKAKMYVESQLMRFLVWTPTFKPEEETHLAPVWVILGEVPWHCYCAEVLNPLLSTIGYDEDENGERKWLSIQYEGVHDYCNYCKHHGRDYNACEVKGRDEEAKRVKEQEEKMNNKNSEDDQANKSIKEQPLEQREHNKKMDEETRTQEQWQTQKRKGWKNNQQTQQTQKTQQAQQYNRD</sequence>
<reference evidence="3" key="2">
    <citation type="submission" date="2015-06" db="UniProtKB">
        <authorList>
            <consortium name="EnsemblPlants"/>
        </authorList>
    </citation>
    <scope>IDENTIFICATION</scope>
    <source>
        <strain evidence="3">DM1-3 516 R44</strain>
    </source>
</reference>
<dbReference type="PANTHER" id="PTHR31286:SF177">
    <property type="entry name" value="ENDONUCLEASE_EXONUCLEASE_PHOSPHATASE"/>
    <property type="match status" value="1"/>
</dbReference>
<proteinExistence type="predicted"/>
<evidence type="ECO:0000259" key="2">
    <source>
        <dbReference type="Pfam" id="PF14111"/>
    </source>
</evidence>
<dbReference type="STRING" id="4113.M1DBB1"/>
<evidence type="ECO:0000256" key="1">
    <source>
        <dbReference type="SAM" id="MobiDB-lite"/>
    </source>
</evidence>
<dbReference type="Gramene" id="PGSC0003DMT400086239">
    <property type="protein sequence ID" value="PGSC0003DMT400086239"/>
    <property type="gene ID" value="PGSC0003DMG400035810"/>
</dbReference>
<protein>
    <recommendedName>
        <fullName evidence="2">DUF4283 domain-containing protein</fullName>
    </recommendedName>
</protein>